<dbReference type="Proteomes" id="UP000248795">
    <property type="component" value="Unassembled WGS sequence"/>
</dbReference>
<keyword evidence="3" id="KW-1185">Reference proteome</keyword>
<dbReference type="EMBL" id="QKVK01000006">
    <property type="protein sequence ID" value="PZF76308.1"/>
    <property type="molecule type" value="Genomic_DNA"/>
</dbReference>
<dbReference type="AlphaFoldDB" id="A0A2W2B8B6"/>
<sequence length="149" mass="15604">MNLNNLSRHIRLILRGELLMLQAKLAFALKRSAFVGFALLFAGLGLVFVNMGLFAWLSPLWGPVWTPAGLGLINLALAAAALAVAAAVKPGPEMALAEEIRNMAADSIETEIRSAPLMGGLGAGSMAGLVLPAVSTIIGAMARRRKEKA</sequence>
<comment type="caution">
    <text evidence="2">The sequence shown here is derived from an EMBL/GenBank/DDBJ whole genome shotgun (WGS) entry which is preliminary data.</text>
</comment>
<evidence type="ECO:0000313" key="2">
    <source>
        <dbReference type="EMBL" id="PZF76308.1"/>
    </source>
</evidence>
<evidence type="ECO:0000313" key="3">
    <source>
        <dbReference type="Proteomes" id="UP000248795"/>
    </source>
</evidence>
<reference evidence="3" key="1">
    <citation type="submission" date="2018-06" db="EMBL/GenBank/DDBJ databases">
        <title>Aestuariibacter litoralis strain KCTC 52945T.</title>
        <authorList>
            <person name="Li X."/>
            <person name="Salam N."/>
            <person name="Li J.-L."/>
            <person name="Chen Y.-M."/>
            <person name="Yang Z.-W."/>
            <person name="Zhang L.-Y."/>
            <person name="Han M.-X."/>
            <person name="Xiao M."/>
            <person name="Li W.-J."/>
        </authorList>
    </citation>
    <scope>NUCLEOTIDE SEQUENCE [LARGE SCALE GENOMIC DNA]</scope>
    <source>
        <strain evidence="3">KCTC 52945</strain>
    </source>
</reference>
<name>A0A2W2B8B6_9HYPH</name>
<keyword evidence="1" id="KW-0812">Transmembrane</keyword>
<keyword evidence="1" id="KW-1133">Transmembrane helix</keyword>
<evidence type="ECO:0000256" key="1">
    <source>
        <dbReference type="SAM" id="Phobius"/>
    </source>
</evidence>
<keyword evidence="1" id="KW-0472">Membrane</keyword>
<accession>A0A2W2B8B6</accession>
<proteinExistence type="predicted"/>
<feature type="transmembrane region" description="Helical" evidence="1">
    <location>
        <begin position="121"/>
        <end position="142"/>
    </location>
</feature>
<organism evidence="2 3">
    <name type="scientific">Aestuariivirga litoralis</name>
    <dbReference type="NCBI Taxonomy" id="2650924"/>
    <lineage>
        <taxon>Bacteria</taxon>
        <taxon>Pseudomonadati</taxon>
        <taxon>Pseudomonadota</taxon>
        <taxon>Alphaproteobacteria</taxon>
        <taxon>Hyphomicrobiales</taxon>
        <taxon>Aestuariivirgaceae</taxon>
        <taxon>Aestuariivirga</taxon>
    </lineage>
</organism>
<evidence type="ECO:0008006" key="4">
    <source>
        <dbReference type="Google" id="ProtNLM"/>
    </source>
</evidence>
<protein>
    <recommendedName>
        <fullName evidence="4">Phage holin family protein</fullName>
    </recommendedName>
</protein>
<gene>
    <name evidence="2" type="ORF">DK847_14050</name>
</gene>
<dbReference type="RefSeq" id="WP_111199145.1">
    <property type="nucleotide sequence ID" value="NZ_QKVK01000006.1"/>
</dbReference>
<feature type="transmembrane region" description="Helical" evidence="1">
    <location>
        <begin position="35"/>
        <end position="57"/>
    </location>
</feature>
<feature type="transmembrane region" description="Helical" evidence="1">
    <location>
        <begin position="69"/>
        <end position="88"/>
    </location>
</feature>